<organism evidence="2 3">
    <name type="scientific">Methanococcoides vulcani</name>
    <dbReference type="NCBI Taxonomy" id="1353158"/>
    <lineage>
        <taxon>Archaea</taxon>
        <taxon>Methanobacteriati</taxon>
        <taxon>Methanobacteriota</taxon>
        <taxon>Stenosarchaea group</taxon>
        <taxon>Methanomicrobia</taxon>
        <taxon>Methanosarcinales</taxon>
        <taxon>Methanosarcinaceae</taxon>
        <taxon>Methanococcoides</taxon>
    </lineage>
</organism>
<gene>
    <name evidence="2" type="ORF">SAMN04488587_2292</name>
</gene>
<keyword evidence="3" id="KW-1185">Reference proteome</keyword>
<reference evidence="3" key="1">
    <citation type="submission" date="2016-10" db="EMBL/GenBank/DDBJ databases">
        <authorList>
            <person name="Varghese N."/>
            <person name="Submissions S."/>
        </authorList>
    </citation>
    <scope>NUCLEOTIDE SEQUENCE [LARGE SCALE GENOMIC DNA]</scope>
    <source>
        <strain evidence="3">SLH 33</strain>
    </source>
</reference>
<keyword evidence="1" id="KW-0472">Membrane</keyword>
<evidence type="ECO:0000256" key="1">
    <source>
        <dbReference type="SAM" id="Phobius"/>
    </source>
</evidence>
<name>A0A1I0BQ95_9EURY</name>
<dbReference type="Proteomes" id="UP000243338">
    <property type="component" value="Unassembled WGS sequence"/>
</dbReference>
<keyword evidence="1" id="KW-1133">Transmembrane helix</keyword>
<feature type="transmembrane region" description="Helical" evidence="1">
    <location>
        <begin position="54"/>
        <end position="73"/>
    </location>
</feature>
<evidence type="ECO:0000313" key="2">
    <source>
        <dbReference type="EMBL" id="SET09176.1"/>
    </source>
</evidence>
<feature type="transmembrane region" description="Helical" evidence="1">
    <location>
        <begin position="12"/>
        <end position="34"/>
    </location>
</feature>
<sequence length="81" mass="9193">MAEEVKQKGMFMQILDILFIFILAGVCVVIPVILQGTVLVGWEGTGGMQFVWDPVAYFSLLAVIIVFFFVILYHSVKNYKF</sequence>
<dbReference type="RefSeq" id="WP_091690742.1">
    <property type="nucleotide sequence ID" value="NZ_CAAGSJ010000002.1"/>
</dbReference>
<dbReference type="OrthoDB" id="140588at2157"/>
<keyword evidence="1" id="KW-0812">Transmembrane</keyword>
<evidence type="ECO:0000313" key="3">
    <source>
        <dbReference type="Proteomes" id="UP000243338"/>
    </source>
</evidence>
<dbReference type="STRING" id="1353158.SAMN04488587_2292"/>
<protein>
    <submittedName>
        <fullName evidence="2">Uncharacterized protein</fullName>
    </submittedName>
</protein>
<proteinExistence type="predicted"/>
<dbReference type="AlphaFoldDB" id="A0A1I0BQ95"/>
<accession>A0A1I0BQ95</accession>
<dbReference type="EMBL" id="FOHQ01000008">
    <property type="protein sequence ID" value="SET09176.1"/>
    <property type="molecule type" value="Genomic_DNA"/>
</dbReference>